<evidence type="ECO:0000313" key="6">
    <source>
        <dbReference type="Proteomes" id="UP000365705"/>
    </source>
</evidence>
<dbReference type="Proteomes" id="UP000365705">
    <property type="component" value="Unassembled WGS sequence"/>
</dbReference>
<dbReference type="InterPro" id="IPR049731">
    <property type="entry name" value="LVIS_2131-like"/>
</dbReference>
<proteinExistence type="predicted"/>
<dbReference type="AlphaFoldDB" id="A0A099YA75"/>
<evidence type="ECO:0000313" key="4">
    <source>
        <dbReference type="EMBL" id="VTZ88004.1"/>
    </source>
</evidence>
<feature type="transmembrane region" description="Helical" evidence="1">
    <location>
        <begin position="45"/>
        <end position="67"/>
    </location>
</feature>
<dbReference type="EMBL" id="JAQOND010000011">
    <property type="protein sequence ID" value="MDC2827144.1"/>
    <property type="molecule type" value="Genomic_DNA"/>
</dbReference>
<keyword evidence="1" id="KW-1133">Transmembrane helix</keyword>
<dbReference type="Proteomes" id="UP000030001">
    <property type="component" value="Unassembled WGS sequence"/>
</dbReference>
<dbReference type="Proteomes" id="UP001218021">
    <property type="component" value="Unassembled WGS sequence"/>
</dbReference>
<sequence>MNWNWLGWLLWIAAIVFMIWVTHYIRVKQLMLIAKTKRRFDKKLFARYVVLVVLAIGWLGGMAYLSFFRRVSYDDTQAVKITTEYEALQLNSQDNDYYYVIAKHAQGGTRPIVSYTYWTDNAKMTTDARGTTIVDSDRLVTGQAAGYPWNMKKLKSYDSKTGHAFVAVMTIKYRNTVLNGMGVRCGKLADTHTLIRIPAANMVDQKK</sequence>
<evidence type="ECO:0000313" key="3">
    <source>
        <dbReference type="EMBL" id="MDC2827144.1"/>
    </source>
</evidence>
<gene>
    <name evidence="4" type="ORF">LMUP508_00113</name>
    <name evidence="2" type="ORF">LX03_10035</name>
    <name evidence="3" type="ORF">PO158_02440</name>
</gene>
<dbReference type="RefSeq" id="WP_006500843.1">
    <property type="nucleotide sequence ID" value="NZ_CABFNH010000001.1"/>
</dbReference>
<evidence type="ECO:0000256" key="1">
    <source>
        <dbReference type="SAM" id="Phobius"/>
    </source>
</evidence>
<organism evidence="2 5">
    <name type="scientific">Limosilactobacillus mucosae</name>
    <name type="common">Lactobacillus mucosae</name>
    <dbReference type="NCBI Taxonomy" id="97478"/>
    <lineage>
        <taxon>Bacteria</taxon>
        <taxon>Bacillati</taxon>
        <taxon>Bacillota</taxon>
        <taxon>Bacilli</taxon>
        <taxon>Lactobacillales</taxon>
        <taxon>Lactobacillaceae</taxon>
        <taxon>Limosilactobacillus</taxon>
    </lineage>
</organism>
<dbReference type="NCBIfam" id="NF040508">
    <property type="entry name" value="LVIS_2131_fam"/>
    <property type="match status" value="1"/>
</dbReference>
<accession>A0A099YA75</accession>
<keyword evidence="1" id="KW-0812">Transmembrane</keyword>
<reference evidence="2 5" key="1">
    <citation type="submission" date="2014-09" db="EMBL/GenBank/DDBJ databases">
        <title>Lactobacillus mucosae CRL573 Genome Sequencing.</title>
        <authorList>
            <person name="Bleckwedel J."/>
            <person name="Teran L.C."/>
            <person name="Bonacina J."/>
            <person name="Saavedra L."/>
            <person name="Mozzi F.B."/>
            <person name="Raya R.R."/>
        </authorList>
    </citation>
    <scope>NUCLEOTIDE SEQUENCE [LARGE SCALE GENOMIC DNA]</scope>
    <source>
        <strain evidence="2 5">CRL573</strain>
    </source>
</reference>
<reference evidence="3" key="3">
    <citation type="submission" date="2023-01" db="EMBL/GenBank/DDBJ databases">
        <title>Genome analysis of 13 Lactobacillus isolated from gut of wild boar.</title>
        <authorList>
            <person name="Papp P."/>
            <person name="Libisch B."/>
            <person name="Nagy T."/>
            <person name="Olasz F."/>
        </authorList>
    </citation>
    <scope>NUCLEOTIDE SEQUENCE</scope>
    <source>
        <strain evidence="3">F108</strain>
    </source>
</reference>
<evidence type="ECO:0000313" key="2">
    <source>
        <dbReference type="EMBL" id="KGL66317.1"/>
    </source>
</evidence>
<reference evidence="4 6" key="2">
    <citation type="submission" date="2019-06" db="EMBL/GenBank/DDBJ databases">
        <authorList>
            <person name="Rodrigo-Torres L."/>
            <person name="Arahal R. D."/>
            <person name="Lucena T."/>
        </authorList>
    </citation>
    <scope>NUCLEOTIDE SEQUENCE [LARGE SCALE GENOMIC DNA]</scope>
    <source>
        <strain evidence="4 6">INIA P508</strain>
    </source>
</reference>
<evidence type="ECO:0000313" key="5">
    <source>
        <dbReference type="Proteomes" id="UP000030001"/>
    </source>
</evidence>
<keyword evidence="1" id="KW-0472">Membrane</keyword>
<name>A0A099YA75_LIMMU</name>
<dbReference type="EMBL" id="JROC01000037">
    <property type="protein sequence ID" value="KGL66317.1"/>
    <property type="molecule type" value="Genomic_DNA"/>
</dbReference>
<protein>
    <submittedName>
        <fullName evidence="3">LVIS_2131 family protein</fullName>
    </submittedName>
</protein>
<dbReference type="EMBL" id="CABFNH010000001">
    <property type="protein sequence ID" value="VTZ88004.1"/>
    <property type="molecule type" value="Genomic_DNA"/>
</dbReference>
<feature type="transmembrane region" description="Helical" evidence="1">
    <location>
        <begin position="6"/>
        <end position="25"/>
    </location>
</feature>